<dbReference type="EMBL" id="ADBF01000253">
    <property type="protein sequence ID" value="EFE48674.1"/>
    <property type="molecule type" value="Genomic_DNA"/>
</dbReference>
<sequence length="45" mass="5585">MFLLASVYQRNLQIIYITRNYTPFYQTAAPRTFYQPYSYFKYFPV</sequence>
<name>D4DU91_NEIEG</name>
<proteinExistence type="predicted"/>
<protein>
    <submittedName>
        <fullName evidence="1">Uncharacterized protein</fullName>
    </submittedName>
</protein>
<accession>D4DU91</accession>
<evidence type="ECO:0000313" key="1">
    <source>
        <dbReference type="EMBL" id="EFE48674.1"/>
    </source>
</evidence>
<comment type="caution">
    <text evidence="1">The sequence shown here is derived from an EMBL/GenBank/DDBJ whole genome shotgun (WGS) entry which is preliminary data.</text>
</comment>
<evidence type="ECO:0000313" key="2">
    <source>
        <dbReference type="Proteomes" id="UP000005536"/>
    </source>
</evidence>
<reference evidence="1 2" key="1">
    <citation type="submission" date="2010-02" db="EMBL/GenBank/DDBJ databases">
        <authorList>
            <person name="Weinstock G."/>
            <person name="Sodergren E."/>
            <person name="Clifton S."/>
            <person name="Fulton L."/>
            <person name="Fulton B."/>
            <person name="Courtney L."/>
            <person name="Fronick C."/>
            <person name="Harrison M."/>
            <person name="Strong C."/>
            <person name="Farmer C."/>
            <person name="Delahaunty K."/>
            <person name="Markovic C."/>
            <person name="Hall O."/>
            <person name="Minx P."/>
            <person name="Tomlinson C."/>
            <person name="Mitreva M."/>
            <person name="Nelson J."/>
            <person name="Hou S."/>
            <person name="Wollam A."/>
            <person name="Pepin K.H."/>
            <person name="Johnson M."/>
            <person name="Bhonagiri V."/>
            <person name="Zhang X."/>
            <person name="Suruliraj S."/>
            <person name="Warren W."/>
            <person name="Chinwalla A."/>
            <person name="Mardis E.R."/>
            <person name="Wilson R.K."/>
        </authorList>
    </citation>
    <scope>NUCLEOTIDE SEQUENCE [LARGE SCALE GENOMIC DNA]</scope>
    <source>
        <strain evidence="1 2">ATCC 29315</strain>
    </source>
</reference>
<organism evidence="1 2">
    <name type="scientific">Neisseria elongata subsp. glycolytica ATCC 29315</name>
    <dbReference type="NCBI Taxonomy" id="546263"/>
    <lineage>
        <taxon>Bacteria</taxon>
        <taxon>Pseudomonadati</taxon>
        <taxon>Pseudomonadota</taxon>
        <taxon>Betaproteobacteria</taxon>
        <taxon>Neisseriales</taxon>
        <taxon>Neisseriaceae</taxon>
        <taxon>Neisseria</taxon>
    </lineage>
</organism>
<dbReference type="Proteomes" id="UP000005536">
    <property type="component" value="Unassembled WGS sequence"/>
</dbReference>
<dbReference type="AlphaFoldDB" id="D4DU91"/>
<gene>
    <name evidence="1" type="ORF">NEIELOOT_02650</name>
</gene>